<evidence type="ECO:0000313" key="1">
    <source>
        <dbReference type="EMBL" id="EFP05610.1"/>
    </source>
</evidence>
<dbReference type="CTD" id="9818964"/>
<protein>
    <submittedName>
        <fullName evidence="1">Uncharacterized protein</fullName>
    </submittedName>
</protein>
<name>E3LNX1_CAERE</name>
<dbReference type="AlphaFoldDB" id="E3LNX1"/>
<proteinExistence type="predicted"/>
<dbReference type="EMBL" id="DS268412">
    <property type="protein sequence ID" value="EFP05610.1"/>
    <property type="molecule type" value="Genomic_DNA"/>
</dbReference>
<dbReference type="OrthoDB" id="5807127at2759"/>
<dbReference type="eggNOG" id="ENOG502TKK3">
    <property type="taxonomic scope" value="Eukaryota"/>
</dbReference>
<dbReference type="FunCoup" id="E3LNX1">
    <property type="interactions" value="494"/>
</dbReference>
<dbReference type="KEGG" id="crq:GCK72_018439"/>
<dbReference type="GeneID" id="9818964"/>
<accession>E3LNX1</accession>
<reference evidence="1" key="1">
    <citation type="submission" date="2007-07" db="EMBL/GenBank/DDBJ databases">
        <title>PCAP assembly of the Caenorhabditis remanei genome.</title>
        <authorList>
            <consortium name="The Caenorhabditis remanei Sequencing Consortium"/>
            <person name="Wilson R.K."/>
        </authorList>
    </citation>
    <scope>NUCLEOTIDE SEQUENCE [LARGE SCALE GENOMIC DNA]</scope>
    <source>
        <strain evidence="1">PB4641</strain>
    </source>
</reference>
<dbReference type="RefSeq" id="XP_003114272.2">
    <property type="nucleotide sequence ID" value="XM_003114224.2"/>
</dbReference>
<dbReference type="Proteomes" id="UP000008281">
    <property type="component" value="Unassembled WGS sequence"/>
</dbReference>
<evidence type="ECO:0000313" key="2">
    <source>
        <dbReference type="Proteomes" id="UP000008281"/>
    </source>
</evidence>
<sequence>MGNCIIAGARGSQGVVPSSMYSRRNSSESIESDVASKHATQKNMIRYFRCIKEIEKTTTGIVNLYNEAAVVVDKTDEFKIILQSMQTRLYDLHQNLLTLFKLSIYKIDFSVRERKDLAKKILVLVKELWKDTKETAEGNPFGFNNIESKIEILVKDTDDLTKLI</sequence>
<organism evidence="2">
    <name type="scientific">Caenorhabditis remanei</name>
    <name type="common">Caenorhabditis vulgaris</name>
    <dbReference type="NCBI Taxonomy" id="31234"/>
    <lineage>
        <taxon>Eukaryota</taxon>
        <taxon>Metazoa</taxon>
        <taxon>Ecdysozoa</taxon>
        <taxon>Nematoda</taxon>
        <taxon>Chromadorea</taxon>
        <taxon>Rhabditida</taxon>
        <taxon>Rhabditina</taxon>
        <taxon>Rhabditomorpha</taxon>
        <taxon>Rhabditoidea</taxon>
        <taxon>Rhabditidae</taxon>
        <taxon>Peloderinae</taxon>
        <taxon>Caenorhabditis</taxon>
    </lineage>
</organism>
<dbReference type="OMA" id="NCIIAGA"/>
<gene>
    <name evidence="1" type="ORF">CRE_27181</name>
</gene>
<keyword evidence="2" id="KW-1185">Reference proteome</keyword>
<dbReference type="HOGENOM" id="CLU_1620579_0_0_1"/>